<accession>A0ABV7Z3A3</accession>
<dbReference type="Pfam" id="PF01408">
    <property type="entry name" value="GFO_IDH_MocA"/>
    <property type="match status" value="1"/>
</dbReference>
<dbReference type="InterPro" id="IPR055170">
    <property type="entry name" value="GFO_IDH_MocA-like_dom"/>
</dbReference>
<sequence>MIRVALLGVAHVHADGYGAWLAGQVGAEVVGFAEDDPVLAAEFARNTRLRHLPLADVLAAAPQGVIVCSETAHHRTYVEAAAQAGAHVLCEKPIATTLEDAHAMLEACARAGVAFHTAFPVRYSPAVQDLRAAVHAGQLGTVLSYSGVNHSVAPDHERGWFSDPLRAGGGAGMDHIIHVVDLLHHLGDRVKAVYAQLRPVPAWLLPGREATDAAGLVTLTLASGAVATIDCSWSRPRAYPRWGHLTVDVTGTAGLRSLDVFAEHVTVTGSRGRHWAGYGHDLNAAMLRDFLRVCAGRPALLLADGQAGLRSLEVVLAAYDASRRGHPVSP</sequence>
<dbReference type="Proteomes" id="UP001595803">
    <property type="component" value="Unassembled WGS sequence"/>
</dbReference>
<keyword evidence="4" id="KW-1185">Reference proteome</keyword>
<dbReference type="InterPro" id="IPR000683">
    <property type="entry name" value="Gfo/Idh/MocA-like_OxRdtase_N"/>
</dbReference>
<reference evidence="4" key="1">
    <citation type="journal article" date="2019" name="Int. J. Syst. Evol. Microbiol.">
        <title>The Global Catalogue of Microorganisms (GCM) 10K type strain sequencing project: providing services to taxonomists for standard genome sequencing and annotation.</title>
        <authorList>
            <consortium name="The Broad Institute Genomics Platform"/>
            <consortium name="The Broad Institute Genome Sequencing Center for Infectious Disease"/>
            <person name="Wu L."/>
            <person name="Ma J."/>
        </authorList>
    </citation>
    <scope>NUCLEOTIDE SEQUENCE [LARGE SCALE GENOMIC DNA]</scope>
    <source>
        <strain evidence="4">CCTCC AB 2017081</strain>
    </source>
</reference>
<dbReference type="SUPFAM" id="SSF55347">
    <property type="entry name" value="Glyceraldehyde-3-phosphate dehydrogenase-like, C-terminal domain"/>
    <property type="match status" value="1"/>
</dbReference>
<dbReference type="Pfam" id="PF22725">
    <property type="entry name" value="GFO_IDH_MocA_C3"/>
    <property type="match status" value="1"/>
</dbReference>
<evidence type="ECO:0000259" key="2">
    <source>
        <dbReference type="Pfam" id="PF22725"/>
    </source>
</evidence>
<dbReference type="PANTHER" id="PTHR43377:SF1">
    <property type="entry name" value="BILIVERDIN REDUCTASE A"/>
    <property type="match status" value="1"/>
</dbReference>
<dbReference type="InterPro" id="IPR036291">
    <property type="entry name" value="NAD(P)-bd_dom_sf"/>
</dbReference>
<comment type="caution">
    <text evidence="3">The sequence shown here is derived from an EMBL/GenBank/DDBJ whole genome shotgun (WGS) entry which is preliminary data.</text>
</comment>
<dbReference type="EMBL" id="JBHRZG010000001">
    <property type="protein sequence ID" value="MFC3831485.1"/>
    <property type="molecule type" value="Genomic_DNA"/>
</dbReference>
<dbReference type="Gene3D" id="3.30.360.10">
    <property type="entry name" value="Dihydrodipicolinate Reductase, domain 2"/>
    <property type="match status" value="1"/>
</dbReference>
<protein>
    <submittedName>
        <fullName evidence="3">Gfo/Idh/MocA family protein</fullName>
    </submittedName>
</protein>
<feature type="domain" description="Gfo/Idh/MocA-like oxidoreductase N-terminal" evidence="1">
    <location>
        <begin position="2"/>
        <end position="118"/>
    </location>
</feature>
<organism evidence="3 4">
    <name type="scientific">Deinococcus rufus</name>
    <dbReference type="NCBI Taxonomy" id="2136097"/>
    <lineage>
        <taxon>Bacteria</taxon>
        <taxon>Thermotogati</taxon>
        <taxon>Deinococcota</taxon>
        <taxon>Deinococci</taxon>
        <taxon>Deinococcales</taxon>
        <taxon>Deinococcaceae</taxon>
        <taxon>Deinococcus</taxon>
    </lineage>
</organism>
<evidence type="ECO:0000313" key="3">
    <source>
        <dbReference type="EMBL" id="MFC3831485.1"/>
    </source>
</evidence>
<name>A0ABV7Z3A3_9DEIO</name>
<evidence type="ECO:0000259" key="1">
    <source>
        <dbReference type="Pfam" id="PF01408"/>
    </source>
</evidence>
<dbReference type="Gene3D" id="3.40.50.720">
    <property type="entry name" value="NAD(P)-binding Rossmann-like Domain"/>
    <property type="match status" value="1"/>
</dbReference>
<dbReference type="SUPFAM" id="SSF51735">
    <property type="entry name" value="NAD(P)-binding Rossmann-fold domains"/>
    <property type="match status" value="1"/>
</dbReference>
<evidence type="ECO:0000313" key="4">
    <source>
        <dbReference type="Proteomes" id="UP001595803"/>
    </source>
</evidence>
<dbReference type="PANTHER" id="PTHR43377">
    <property type="entry name" value="BILIVERDIN REDUCTASE A"/>
    <property type="match status" value="1"/>
</dbReference>
<dbReference type="RefSeq" id="WP_322473066.1">
    <property type="nucleotide sequence ID" value="NZ_JBHRZG010000001.1"/>
</dbReference>
<dbReference type="InterPro" id="IPR051450">
    <property type="entry name" value="Gfo/Idh/MocA_Oxidoreductases"/>
</dbReference>
<gene>
    <name evidence="3" type="ORF">ACFOSB_01235</name>
</gene>
<proteinExistence type="predicted"/>
<feature type="domain" description="GFO/IDH/MocA-like oxidoreductase" evidence="2">
    <location>
        <begin position="127"/>
        <end position="254"/>
    </location>
</feature>